<organism evidence="1 2">
    <name type="scientific">Gimesia maris</name>
    <dbReference type="NCBI Taxonomy" id="122"/>
    <lineage>
        <taxon>Bacteria</taxon>
        <taxon>Pseudomonadati</taxon>
        <taxon>Planctomycetota</taxon>
        <taxon>Planctomycetia</taxon>
        <taxon>Planctomycetales</taxon>
        <taxon>Planctomycetaceae</taxon>
        <taxon>Gimesia</taxon>
    </lineage>
</organism>
<protein>
    <submittedName>
        <fullName evidence="1">Squalene synthase HpnC</fullName>
    </submittedName>
</protein>
<dbReference type="Gene3D" id="1.10.600.10">
    <property type="entry name" value="Farnesyl Diphosphate Synthase"/>
    <property type="match status" value="1"/>
</dbReference>
<accession>A0A3D3R5S0</accession>
<reference evidence="1 2" key="1">
    <citation type="journal article" date="2018" name="Nat. Biotechnol.">
        <title>A standardized bacterial taxonomy based on genome phylogeny substantially revises the tree of life.</title>
        <authorList>
            <person name="Parks D.H."/>
            <person name="Chuvochina M."/>
            <person name="Waite D.W."/>
            <person name="Rinke C."/>
            <person name="Skarshewski A."/>
            <person name="Chaumeil P.A."/>
            <person name="Hugenholtz P."/>
        </authorList>
    </citation>
    <scope>NUCLEOTIDE SEQUENCE [LARGE SCALE GENOMIC DNA]</scope>
    <source>
        <strain evidence="1">UBA9375</strain>
    </source>
</reference>
<dbReference type="Pfam" id="PF00494">
    <property type="entry name" value="SQS_PSY"/>
    <property type="match status" value="1"/>
</dbReference>
<dbReference type="InterPro" id="IPR002060">
    <property type="entry name" value="Squ/phyt_synthse"/>
</dbReference>
<feature type="non-terminal residue" evidence="1">
    <location>
        <position position="1"/>
    </location>
</feature>
<evidence type="ECO:0000313" key="1">
    <source>
        <dbReference type="EMBL" id="HCO24201.1"/>
    </source>
</evidence>
<evidence type="ECO:0000313" key="2">
    <source>
        <dbReference type="Proteomes" id="UP000263642"/>
    </source>
</evidence>
<dbReference type="GO" id="GO:0016765">
    <property type="term" value="F:transferase activity, transferring alkyl or aryl (other than methyl) groups"/>
    <property type="evidence" value="ECO:0007669"/>
    <property type="project" value="UniProtKB-ARBA"/>
</dbReference>
<dbReference type="Proteomes" id="UP000263642">
    <property type="component" value="Unassembled WGS sequence"/>
</dbReference>
<proteinExistence type="predicted"/>
<dbReference type="EMBL" id="DQAY01000083">
    <property type="protein sequence ID" value="HCO24201.1"/>
    <property type="molecule type" value="Genomic_DNA"/>
</dbReference>
<comment type="caution">
    <text evidence="1">The sequence shown here is derived from an EMBL/GenBank/DDBJ whole genome shotgun (WGS) entry which is preliminary data.</text>
</comment>
<dbReference type="PANTHER" id="PTHR31480">
    <property type="entry name" value="BIFUNCTIONAL LYCOPENE CYCLASE/PHYTOENE SYNTHASE"/>
    <property type="match status" value="1"/>
</dbReference>
<sequence length="150" mass="17594">VLHLCQTVTEETVAWSDSICTGLQLANFWQDVARDFAIGRIYIPREDCEQFGYTRAQFEHNEFNTAFQNLMAFEVQRARQYLLNGVPLIAQLPGRLQVDIDLFIQGGLKILDHIEQQQFNVWKQRPQVSRFEFGLLLFQSLLRRFSGRNR</sequence>
<dbReference type="SUPFAM" id="SSF48576">
    <property type="entry name" value="Terpenoid synthases"/>
    <property type="match status" value="1"/>
</dbReference>
<name>A0A3D3R5S0_9PLAN</name>
<dbReference type="AlphaFoldDB" id="A0A3D3R5S0"/>
<dbReference type="InterPro" id="IPR008949">
    <property type="entry name" value="Isoprenoid_synthase_dom_sf"/>
</dbReference>
<gene>
    <name evidence="1" type="ORF">DIT97_14585</name>
</gene>